<dbReference type="HOGENOM" id="CLU_3313432_0_0_5"/>
<evidence type="ECO:0000313" key="2">
    <source>
        <dbReference type="Proteomes" id="UP000001942"/>
    </source>
</evidence>
<keyword evidence="2" id="KW-1185">Reference proteome</keyword>
<accession>Q2GEV2</accession>
<protein>
    <submittedName>
        <fullName evidence="1">Uncharacterized protein</fullName>
    </submittedName>
</protein>
<dbReference type="EMBL" id="CP000237">
    <property type="protein sequence ID" value="ABD45663.1"/>
    <property type="molecule type" value="Genomic_DNA"/>
</dbReference>
<proteinExistence type="predicted"/>
<dbReference type="Proteomes" id="UP000001942">
    <property type="component" value="Chromosome"/>
</dbReference>
<reference evidence="1 2" key="1">
    <citation type="journal article" date="2006" name="PLoS Genet.">
        <title>Comparative genomics of emerging human ehrlichiosis agents.</title>
        <authorList>
            <person name="Dunning Hotopp J.C."/>
            <person name="Lin M."/>
            <person name="Madupu R."/>
            <person name="Crabtree J."/>
            <person name="Angiuoli S.V."/>
            <person name="Eisen J.A."/>
            <person name="Seshadri R."/>
            <person name="Ren Q."/>
            <person name="Wu M."/>
            <person name="Utterback T.R."/>
            <person name="Smith S."/>
            <person name="Lewis M."/>
            <person name="Khouri H."/>
            <person name="Zhang C."/>
            <person name="Niu H."/>
            <person name="Lin Q."/>
            <person name="Ohashi N."/>
            <person name="Zhi N."/>
            <person name="Nelson W."/>
            <person name="Brinkac L.M."/>
            <person name="Dodson R.J."/>
            <person name="Rosovitz M.J."/>
            <person name="Sundaram J."/>
            <person name="Daugherty S.C."/>
            <person name="Davidsen T."/>
            <person name="Durkin A.S."/>
            <person name="Gwinn M."/>
            <person name="Haft D.H."/>
            <person name="Selengut J.D."/>
            <person name="Sullivan S.A."/>
            <person name="Zafar N."/>
            <person name="Zhou L."/>
            <person name="Benahmed F."/>
            <person name="Forberger H."/>
            <person name="Halpin R."/>
            <person name="Mulligan S."/>
            <person name="Robinson J."/>
            <person name="White O."/>
            <person name="Rikihisa Y."/>
            <person name="Tettelin H."/>
        </authorList>
    </citation>
    <scope>NUCLEOTIDE SEQUENCE [LARGE SCALE GENOMIC DNA]</scope>
    <source>
        <strain evidence="2">ATCC VR-367 / Miyayama</strain>
    </source>
</reference>
<organism evidence="1 2">
    <name type="scientific">Ehrlichia sennetsu (strain ATCC VR-367 / Miyayama)</name>
    <name type="common">Neorickettsia sennetsu</name>
    <dbReference type="NCBI Taxonomy" id="222891"/>
    <lineage>
        <taxon>Bacteria</taxon>
        <taxon>Pseudomonadati</taxon>
        <taxon>Pseudomonadota</taxon>
        <taxon>Alphaproteobacteria</taxon>
        <taxon>Rickettsiales</taxon>
        <taxon>Anaplasmataceae</taxon>
        <taxon>Ehrlichia</taxon>
    </lineage>
</organism>
<dbReference type="AlphaFoldDB" id="Q2GEV2"/>
<dbReference type="KEGG" id="nse:NSE_0093"/>
<sequence length="39" mass="4474">MAHIRFKVKLQAQYPTAPITIFYYVSQPVEGQNSPSISY</sequence>
<name>Q2GEV2_EHRS3</name>
<gene>
    <name evidence="1" type="ordered locus">NSE_0093</name>
</gene>
<evidence type="ECO:0000313" key="1">
    <source>
        <dbReference type="EMBL" id="ABD45663.1"/>
    </source>
</evidence>